<feature type="binding site" description="axial binding residue" evidence="13">
    <location>
        <position position="478"/>
    </location>
    <ligand>
        <name>heme</name>
        <dbReference type="ChEBI" id="CHEBI:30413"/>
    </ligand>
    <ligandPart>
        <name>Fe</name>
        <dbReference type="ChEBI" id="CHEBI:18248"/>
    </ligandPart>
</feature>
<dbReference type="GO" id="GO:0004497">
    <property type="term" value="F:monooxygenase activity"/>
    <property type="evidence" value="ECO:0007669"/>
    <property type="project" value="UniProtKB-KW"/>
</dbReference>
<dbReference type="EMBL" id="CACVBS010000048">
    <property type="protein sequence ID" value="CAA7265267.1"/>
    <property type="molecule type" value="Genomic_DNA"/>
</dbReference>
<dbReference type="SUPFAM" id="SSF48264">
    <property type="entry name" value="Cytochrome P450"/>
    <property type="match status" value="1"/>
</dbReference>
<dbReference type="AlphaFoldDB" id="A0A8S0WLC9"/>
<evidence type="ECO:0000256" key="5">
    <source>
        <dbReference type="ARBA" id="ARBA00022617"/>
    </source>
</evidence>
<dbReference type="InterPro" id="IPR002401">
    <property type="entry name" value="Cyt_P450_E_grp-I"/>
</dbReference>
<keyword evidence="10 13" id="KW-0408">Iron</keyword>
<dbReference type="CDD" id="cd11069">
    <property type="entry name" value="CYP_FUM15-like"/>
    <property type="match status" value="1"/>
</dbReference>
<dbReference type="GO" id="GO:0016705">
    <property type="term" value="F:oxidoreductase activity, acting on paired donors, with incorporation or reduction of molecular oxygen"/>
    <property type="evidence" value="ECO:0007669"/>
    <property type="project" value="InterPro"/>
</dbReference>
<evidence type="ECO:0000256" key="13">
    <source>
        <dbReference type="PIRSR" id="PIRSR602401-1"/>
    </source>
</evidence>
<organism evidence="14 15">
    <name type="scientific">Cyclocybe aegerita</name>
    <name type="common">Black poplar mushroom</name>
    <name type="synonym">Agrocybe aegerita</name>
    <dbReference type="NCBI Taxonomy" id="1973307"/>
    <lineage>
        <taxon>Eukaryota</taxon>
        <taxon>Fungi</taxon>
        <taxon>Dikarya</taxon>
        <taxon>Basidiomycota</taxon>
        <taxon>Agaricomycotina</taxon>
        <taxon>Agaricomycetes</taxon>
        <taxon>Agaricomycetidae</taxon>
        <taxon>Agaricales</taxon>
        <taxon>Agaricineae</taxon>
        <taxon>Bolbitiaceae</taxon>
        <taxon>Cyclocybe</taxon>
    </lineage>
</organism>
<evidence type="ECO:0000256" key="7">
    <source>
        <dbReference type="ARBA" id="ARBA00022723"/>
    </source>
</evidence>
<proteinExistence type="inferred from homology"/>
<evidence type="ECO:0000256" key="1">
    <source>
        <dbReference type="ARBA" id="ARBA00001971"/>
    </source>
</evidence>
<sequence length="539" mass="60691">MDPQEVLVFVVGAATACIAFKIFKLVLSEWTSPLRNIRGPPNQSFFYGNQRQLFEAENTVTEEKWVEEYGSTFKCKGFFGFNSLYVADMEAVNHILTETHVYQKPDWLQYTLTRILGAGLVVVEGDKHRKQRRIMNPAFGPPQIRDLTGVFLEKATELRDVWLEESSKEANRRIDVLAWLRKMTLDVIGLAGFGYKFDALKSDSNELHRAFSAIFRTSNRVNPHQLLRAFFPFLRPILERVPDRQAAAAQKAIETANRIGNELLRSSEAALTMHDSNGKAEKSSWKGRDLLTLLLRANLATDLPSSQRMSDEEVMDQIPTFLAAGHETTSLSTTWALFTLARYPDVQEKLRSELLSMKTDYPSLDELNTLSYLDMFVRESLRLFGPVAAVLRVAVLDSVLPLSKPIRGKDGKVLHEIIIRKGDSIHVPILVINSDKAVWGEDASTFRPERWQKIPGEASTIPGVWGHLLTFIGGPRACIGFRFAIAEMKALLFALVRAFEFELAVPVADIKSAGQRPSLRSEPSVGVQMPLKLKAFQRN</sequence>
<dbReference type="GO" id="GO:0005506">
    <property type="term" value="F:iron ion binding"/>
    <property type="evidence" value="ECO:0007669"/>
    <property type="project" value="InterPro"/>
</dbReference>
<dbReference type="PRINTS" id="PR00385">
    <property type="entry name" value="P450"/>
</dbReference>
<evidence type="ECO:0000256" key="4">
    <source>
        <dbReference type="ARBA" id="ARBA00010617"/>
    </source>
</evidence>
<evidence type="ECO:0000256" key="10">
    <source>
        <dbReference type="ARBA" id="ARBA00023004"/>
    </source>
</evidence>
<comment type="pathway">
    <text evidence="3">Secondary metabolite biosynthesis; terpenoid biosynthesis.</text>
</comment>
<evidence type="ECO:0000256" key="3">
    <source>
        <dbReference type="ARBA" id="ARBA00004721"/>
    </source>
</evidence>
<keyword evidence="9" id="KW-0560">Oxidoreductase</keyword>
<dbReference type="Gene3D" id="1.10.630.10">
    <property type="entry name" value="Cytochrome P450"/>
    <property type="match status" value="1"/>
</dbReference>
<evidence type="ECO:0000313" key="15">
    <source>
        <dbReference type="Proteomes" id="UP000467700"/>
    </source>
</evidence>
<comment type="subcellular location">
    <subcellularLocation>
        <location evidence="2">Membrane</location>
    </subcellularLocation>
</comment>
<accession>A0A8S0WLC9</accession>
<dbReference type="GO" id="GO:0016020">
    <property type="term" value="C:membrane"/>
    <property type="evidence" value="ECO:0007669"/>
    <property type="project" value="UniProtKB-SubCell"/>
</dbReference>
<evidence type="ECO:0000256" key="11">
    <source>
        <dbReference type="ARBA" id="ARBA00023033"/>
    </source>
</evidence>
<dbReference type="GO" id="GO:0020037">
    <property type="term" value="F:heme binding"/>
    <property type="evidence" value="ECO:0007669"/>
    <property type="project" value="InterPro"/>
</dbReference>
<gene>
    <name evidence="14" type="ORF">AAE3_LOCUS7583</name>
</gene>
<dbReference type="OrthoDB" id="1470350at2759"/>
<evidence type="ECO:0000256" key="2">
    <source>
        <dbReference type="ARBA" id="ARBA00004370"/>
    </source>
</evidence>
<evidence type="ECO:0000256" key="6">
    <source>
        <dbReference type="ARBA" id="ARBA00022692"/>
    </source>
</evidence>
<evidence type="ECO:0000313" key="14">
    <source>
        <dbReference type="EMBL" id="CAA7265267.1"/>
    </source>
</evidence>
<keyword evidence="7 13" id="KW-0479">Metal-binding</keyword>
<keyword evidence="15" id="KW-1185">Reference proteome</keyword>
<dbReference type="InterPro" id="IPR050121">
    <property type="entry name" value="Cytochrome_P450_monoxygenase"/>
</dbReference>
<dbReference type="Pfam" id="PF00067">
    <property type="entry name" value="p450"/>
    <property type="match status" value="1"/>
</dbReference>
<dbReference type="InterPro" id="IPR036396">
    <property type="entry name" value="Cyt_P450_sf"/>
</dbReference>
<dbReference type="PRINTS" id="PR00463">
    <property type="entry name" value="EP450I"/>
</dbReference>
<comment type="similarity">
    <text evidence="4">Belongs to the cytochrome P450 family.</text>
</comment>
<dbReference type="PANTHER" id="PTHR24305:SF166">
    <property type="entry name" value="CYTOCHROME P450 12A4, MITOCHONDRIAL-RELATED"/>
    <property type="match status" value="1"/>
</dbReference>
<keyword evidence="5 13" id="KW-0349">Heme</keyword>
<keyword evidence="12" id="KW-0472">Membrane</keyword>
<evidence type="ECO:0008006" key="16">
    <source>
        <dbReference type="Google" id="ProtNLM"/>
    </source>
</evidence>
<name>A0A8S0WLC9_CYCAE</name>
<dbReference type="InterPro" id="IPR001128">
    <property type="entry name" value="Cyt_P450"/>
</dbReference>
<reference evidence="14 15" key="1">
    <citation type="submission" date="2020-01" db="EMBL/GenBank/DDBJ databases">
        <authorList>
            <person name="Gupta K D."/>
        </authorList>
    </citation>
    <scope>NUCLEOTIDE SEQUENCE [LARGE SCALE GENOMIC DNA]</scope>
</reference>
<dbReference type="PANTHER" id="PTHR24305">
    <property type="entry name" value="CYTOCHROME P450"/>
    <property type="match status" value="1"/>
</dbReference>
<evidence type="ECO:0000256" key="8">
    <source>
        <dbReference type="ARBA" id="ARBA00022989"/>
    </source>
</evidence>
<comment type="caution">
    <text evidence="14">The sequence shown here is derived from an EMBL/GenBank/DDBJ whole genome shotgun (WGS) entry which is preliminary data.</text>
</comment>
<protein>
    <recommendedName>
        <fullName evidence="16">Cytochrome P450</fullName>
    </recommendedName>
</protein>
<comment type="cofactor">
    <cofactor evidence="1 13">
        <name>heme</name>
        <dbReference type="ChEBI" id="CHEBI:30413"/>
    </cofactor>
</comment>
<evidence type="ECO:0000256" key="9">
    <source>
        <dbReference type="ARBA" id="ARBA00023002"/>
    </source>
</evidence>
<keyword evidence="11" id="KW-0503">Monooxygenase</keyword>
<keyword evidence="6" id="KW-0812">Transmembrane</keyword>
<dbReference type="Proteomes" id="UP000467700">
    <property type="component" value="Unassembled WGS sequence"/>
</dbReference>
<evidence type="ECO:0000256" key="12">
    <source>
        <dbReference type="ARBA" id="ARBA00023136"/>
    </source>
</evidence>
<keyword evidence="8" id="KW-1133">Transmembrane helix</keyword>